<dbReference type="InterPro" id="IPR036388">
    <property type="entry name" value="WH-like_DNA-bd_sf"/>
</dbReference>
<dbReference type="AlphaFoldDB" id="A0AAE4ARU2"/>
<evidence type="ECO:0000256" key="5">
    <source>
        <dbReference type="ARBA" id="ARBA00023163"/>
    </source>
</evidence>
<dbReference type="GO" id="GO:0000156">
    <property type="term" value="F:phosphorelay response regulator activity"/>
    <property type="evidence" value="ECO:0007669"/>
    <property type="project" value="TreeGrafter"/>
</dbReference>
<feature type="domain" description="OmpR/PhoB-type" evidence="9">
    <location>
        <begin position="136"/>
        <end position="231"/>
    </location>
</feature>
<dbReference type="InterPro" id="IPR039420">
    <property type="entry name" value="WalR-like"/>
</dbReference>
<evidence type="ECO:0000259" key="9">
    <source>
        <dbReference type="PROSITE" id="PS51755"/>
    </source>
</evidence>
<evidence type="ECO:0000256" key="7">
    <source>
        <dbReference type="PROSITE-ProRule" id="PRU01091"/>
    </source>
</evidence>
<dbReference type="PANTHER" id="PTHR48111:SF4">
    <property type="entry name" value="DNA-BINDING DUAL TRANSCRIPTIONAL REGULATOR OMPR"/>
    <property type="match status" value="1"/>
</dbReference>
<sequence length="235" mass="26804">MSTTPVPSDDAAHLLIVDDDSRIRSLLHRYLAGEGYRVSEAADAAEARRKLQTFAFDLVVLDVMMPHESGFDLMQSSLAGKDLPVIMLTALGESDNRINGLELGADDYITKPFEPRELVLRIARVLKRNATQKQWHSSVAFGEFVFDLEREELRTGETTVRLTDRERILLKTFAEQPGETIPRHQLVTEETRTSERTVDVQINRLRRKIEEDPANPRYLQTIRGVGYRLMADPRD</sequence>
<name>A0AAE4ARU2_9HYPH</name>
<evidence type="ECO:0000313" key="10">
    <source>
        <dbReference type="EMBL" id="MDQ0314235.1"/>
    </source>
</evidence>
<feature type="modified residue" description="4-aspartylphosphate" evidence="6">
    <location>
        <position position="62"/>
    </location>
</feature>
<dbReference type="InterPro" id="IPR011006">
    <property type="entry name" value="CheY-like_superfamily"/>
</dbReference>
<dbReference type="CDD" id="cd00383">
    <property type="entry name" value="trans_reg_C"/>
    <property type="match status" value="1"/>
</dbReference>
<organism evidence="10 11">
    <name type="scientific">Amorphus orientalis</name>
    <dbReference type="NCBI Taxonomy" id="649198"/>
    <lineage>
        <taxon>Bacteria</taxon>
        <taxon>Pseudomonadati</taxon>
        <taxon>Pseudomonadota</taxon>
        <taxon>Alphaproteobacteria</taxon>
        <taxon>Hyphomicrobiales</taxon>
        <taxon>Amorphaceae</taxon>
        <taxon>Amorphus</taxon>
    </lineage>
</organism>
<dbReference type="InterPro" id="IPR001867">
    <property type="entry name" value="OmpR/PhoB-type_DNA-bd"/>
</dbReference>
<dbReference type="Pfam" id="PF00072">
    <property type="entry name" value="Response_reg"/>
    <property type="match status" value="1"/>
</dbReference>
<dbReference type="Pfam" id="PF00486">
    <property type="entry name" value="Trans_reg_C"/>
    <property type="match status" value="1"/>
</dbReference>
<dbReference type="RefSeq" id="WP_306884010.1">
    <property type="nucleotide sequence ID" value="NZ_JAUSUL010000001.1"/>
</dbReference>
<keyword evidence="4 7" id="KW-0238">DNA-binding</keyword>
<accession>A0AAE4ARU2</accession>
<evidence type="ECO:0000256" key="2">
    <source>
        <dbReference type="ARBA" id="ARBA00023012"/>
    </source>
</evidence>
<evidence type="ECO:0000259" key="8">
    <source>
        <dbReference type="PROSITE" id="PS50110"/>
    </source>
</evidence>
<dbReference type="Gene3D" id="1.10.10.10">
    <property type="entry name" value="Winged helix-like DNA-binding domain superfamily/Winged helix DNA-binding domain"/>
    <property type="match status" value="1"/>
</dbReference>
<keyword evidence="11" id="KW-1185">Reference proteome</keyword>
<keyword evidence="5" id="KW-0804">Transcription</keyword>
<dbReference type="GO" id="GO:0032993">
    <property type="term" value="C:protein-DNA complex"/>
    <property type="evidence" value="ECO:0007669"/>
    <property type="project" value="TreeGrafter"/>
</dbReference>
<evidence type="ECO:0000256" key="4">
    <source>
        <dbReference type="ARBA" id="ARBA00023125"/>
    </source>
</evidence>
<dbReference type="Gene3D" id="3.40.50.2300">
    <property type="match status" value="1"/>
</dbReference>
<evidence type="ECO:0000256" key="1">
    <source>
        <dbReference type="ARBA" id="ARBA00022553"/>
    </source>
</evidence>
<dbReference type="PROSITE" id="PS51755">
    <property type="entry name" value="OMPR_PHOB"/>
    <property type="match status" value="1"/>
</dbReference>
<dbReference type="GO" id="GO:0005829">
    <property type="term" value="C:cytosol"/>
    <property type="evidence" value="ECO:0007669"/>
    <property type="project" value="TreeGrafter"/>
</dbReference>
<dbReference type="GO" id="GO:0000976">
    <property type="term" value="F:transcription cis-regulatory region binding"/>
    <property type="evidence" value="ECO:0007669"/>
    <property type="project" value="TreeGrafter"/>
</dbReference>
<keyword evidence="3" id="KW-0805">Transcription regulation</keyword>
<keyword evidence="2" id="KW-0902">Two-component regulatory system</keyword>
<dbReference type="SMART" id="SM00448">
    <property type="entry name" value="REC"/>
    <property type="match status" value="1"/>
</dbReference>
<dbReference type="SUPFAM" id="SSF52172">
    <property type="entry name" value="CheY-like"/>
    <property type="match status" value="1"/>
</dbReference>
<feature type="domain" description="Response regulatory" evidence="8">
    <location>
        <begin position="13"/>
        <end position="126"/>
    </location>
</feature>
<dbReference type="SUPFAM" id="SSF46894">
    <property type="entry name" value="C-terminal effector domain of the bipartite response regulators"/>
    <property type="match status" value="1"/>
</dbReference>
<dbReference type="InterPro" id="IPR016032">
    <property type="entry name" value="Sig_transdc_resp-reg_C-effctor"/>
</dbReference>
<dbReference type="InterPro" id="IPR001789">
    <property type="entry name" value="Sig_transdc_resp-reg_receiver"/>
</dbReference>
<evidence type="ECO:0000313" key="11">
    <source>
        <dbReference type="Proteomes" id="UP001229244"/>
    </source>
</evidence>
<keyword evidence="1 6" id="KW-0597">Phosphoprotein</keyword>
<comment type="caution">
    <text evidence="10">The sequence shown here is derived from an EMBL/GenBank/DDBJ whole genome shotgun (WGS) entry which is preliminary data.</text>
</comment>
<dbReference type="GO" id="GO:0006355">
    <property type="term" value="P:regulation of DNA-templated transcription"/>
    <property type="evidence" value="ECO:0007669"/>
    <property type="project" value="InterPro"/>
</dbReference>
<dbReference type="PANTHER" id="PTHR48111">
    <property type="entry name" value="REGULATOR OF RPOS"/>
    <property type="match status" value="1"/>
</dbReference>
<dbReference type="EMBL" id="JAUSUL010000001">
    <property type="protein sequence ID" value="MDQ0314235.1"/>
    <property type="molecule type" value="Genomic_DNA"/>
</dbReference>
<evidence type="ECO:0000256" key="3">
    <source>
        <dbReference type="ARBA" id="ARBA00023015"/>
    </source>
</evidence>
<dbReference type="SMART" id="SM00862">
    <property type="entry name" value="Trans_reg_C"/>
    <property type="match status" value="1"/>
</dbReference>
<proteinExistence type="predicted"/>
<evidence type="ECO:0000256" key="6">
    <source>
        <dbReference type="PROSITE-ProRule" id="PRU00169"/>
    </source>
</evidence>
<gene>
    <name evidence="10" type="ORF">J2S73_000672</name>
</gene>
<dbReference type="Gene3D" id="6.10.250.690">
    <property type="match status" value="1"/>
</dbReference>
<dbReference type="Proteomes" id="UP001229244">
    <property type="component" value="Unassembled WGS sequence"/>
</dbReference>
<protein>
    <submittedName>
        <fullName evidence="10">Two-component system phosphate regulon response regulator OmpR</fullName>
    </submittedName>
</protein>
<reference evidence="10" key="1">
    <citation type="submission" date="2023-07" db="EMBL/GenBank/DDBJ databases">
        <title>Genomic Encyclopedia of Type Strains, Phase IV (KMG-IV): sequencing the most valuable type-strain genomes for metagenomic binning, comparative biology and taxonomic classification.</title>
        <authorList>
            <person name="Goeker M."/>
        </authorList>
    </citation>
    <scope>NUCLEOTIDE SEQUENCE</scope>
    <source>
        <strain evidence="10">DSM 21202</strain>
    </source>
</reference>
<feature type="DNA-binding region" description="OmpR/PhoB-type" evidence="7">
    <location>
        <begin position="136"/>
        <end position="231"/>
    </location>
</feature>
<dbReference type="PROSITE" id="PS50110">
    <property type="entry name" value="RESPONSE_REGULATORY"/>
    <property type="match status" value="1"/>
</dbReference>